<sequence>SYFVCYFCSVIADLVVSKAEQIRIRARLSSTPEPFILQKLSESYEKNSNEGVNKEVILHCFRHLGDCFKLLYRRFMDNQTATVCRNMCENLMNSCLSTEDISLHFFIFEWIVQEGLGAFPKPVIQLDSPFLAKWLQNNKNLPELELGEYYVISRQYKQAVEFYYKKSIVEWQEHPLVPLPSIATQPSVALHAASPSFYDVGEEGEGGEALYAASSRGWPRPPEAAMAASPPSSFTNAKDTEGILLGVEFQPVKDPFCLPESHPLWETCTRWLQQNLQEPSLSHRRAFLQKALEVSSLQQR</sequence>
<dbReference type="Proteomes" id="UP000823046">
    <property type="component" value="Unassembled WGS sequence"/>
</dbReference>
<dbReference type="EMBL" id="JADAQX010000497">
    <property type="protein sequence ID" value="KAF8820050.1"/>
    <property type="molecule type" value="Genomic_DNA"/>
</dbReference>
<evidence type="ECO:0008006" key="3">
    <source>
        <dbReference type="Google" id="ProtNLM"/>
    </source>
</evidence>
<gene>
    <name evidence="1" type="ORF">IE077_003633</name>
</gene>
<reference evidence="1 2" key="1">
    <citation type="journal article" date="2020" name="bioRxiv">
        <title>Metabolic contributions of an alphaproteobacterial endosymbiont in the apicomplexan Cardiosporidium cionae.</title>
        <authorList>
            <person name="Hunter E.S."/>
            <person name="Paight C.J."/>
            <person name="Lane C.E."/>
        </authorList>
    </citation>
    <scope>NUCLEOTIDE SEQUENCE [LARGE SCALE GENOMIC DNA]</scope>
    <source>
        <strain evidence="1">ESH_2018</strain>
    </source>
</reference>
<name>A0ABQ7J7W0_9APIC</name>
<evidence type="ECO:0000313" key="2">
    <source>
        <dbReference type="Proteomes" id="UP000823046"/>
    </source>
</evidence>
<proteinExistence type="predicted"/>
<feature type="non-terminal residue" evidence="1">
    <location>
        <position position="300"/>
    </location>
</feature>
<keyword evidence="2" id="KW-1185">Reference proteome</keyword>
<comment type="caution">
    <text evidence="1">The sequence shown here is derived from an EMBL/GenBank/DDBJ whole genome shotgun (WGS) entry which is preliminary data.</text>
</comment>
<protein>
    <recommendedName>
        <fullName evidence="3">RGS domain-containing protein</fullName>
    </recommendedName>
</protein>
<organism evidence="1 2">
    <name type="scientific">Cardiosporidium cionae</name>
    <dbReference type="NCBI Taxonomy" id="476202"/>
    <lineage>
        <taxon>Eukaryota</taxon>
        <taxon>Sar</taxon>
        <taxon>Alveolata</taxon>
        <taxon>Apicomplexa</taxon>
        <taxon>Aconoidasida</taxon>
        <taxon>Nephromycida</taxon>
        <taxon>Cardiosporidium</taxon>
    </lineage>
</organism>
<feature type="non-terminal residue" evidence="1">
    <location>
        <position position="1"/>
    </location>
</feature>
<evidence type="ECO:0000313" key="1">
    <source>
        <dbReference type="EMBL" id="KAF8820050.1"/>
    </source>
</evidence>
<accession>A0ABQ7J7W0</accession>